<feature type="transmembrane region" description="Helical" evidence="1">
    <location>
        <begin position="35"/>
        <end position="57"/>
    </location>
</feature>
<comment type="caution">
    <text evidence="2">The sequence shown here is derived from an EMBL/GenBank/DDBJ whole genome shotgun (WGS) entry which is preliminary data.</text>
</comment>
<evidence type="ECO:0008006" key="4">
    <source>
        <dbReference type="Google" id="ProtNLM"/>
    </source>
</evidence>
<gene>
    <name evidence="2" type="ORF">IAC79_06720</name>
</gene>
<sequence length="199" mass="21544">TRLAAFPAPPPLPAADGAPEVDWAPLRVPPPWQVIAKWVGLGLGALLLLAALVLLGWPRAKRLARALRERTLSPEERARLELGRLLAERLPQQGRVKRFYYALTDVVRRYFERAYATRATRQTTQEFLAGLARRAAVSQPAQDALAAFLAAADRVKYADLRATPDEADAAADAACALIDADAASRAARHDAGKTADCAD</sequence>
<reference evidence="2" key="1">
    <citation type="submission" date="2020-10" db="EMBL/GenBank/DDBJ databases">
        <authorList>
            <person name="Gilroy R."/>
        </authorList>
    </citation>
    <scope>NUCLEOTIDE SEQUENCE</scope>
    <source>
        <strain evidence="2">35461</strain>
    </source>
</reference>
<feature type="non-terminal residue" evidence="2">
    <location>
        <position position="1"/>
    </location>
</feature>
<name>A0A9D1NNW7_9BACT</name>
<protein>
    <recommendedName>
        <fullName evidence="4">DUF4381 family protein</fullName>
    </recommendedName>
</protein>
<keyword evidence="1" id="KW-0472">Membrane</keyword>
<accession>A0A9D1NNW7</accession>
<dbReference type="EMBL" id="DVOR01000218">
    <property type="protein sequence ID" value="HIV09787.1"/>
    <property type="molecule type" value="Genomic_DNA"/>
</dbReference>
<keyword evidence="1" id="KW-1133">Transmembrane helix</keyword>
<dbReference type="Proteomes" id="UP000886845">
    <property type="component" value="Unassembled WGS sequence"/>
</dbReference>
<keyword evidence="1" id="KW-0812">Transmembrane</keyword>
<evidence type="ECO:0000313" key="3">
    <source>
        <dbReference type="Proteomes" id="UP000886845"/>
    </source>
</evidence>
<evidence type="ECO:0000256" key="1">
    <source>
        <dbReference type="SAM" id="Phobius"/>
    </source>
</evidence>
<proteinExistence type="predicted"/>
<dbReference type="AlphaFoldDB" id="A0A9D1NNW7"/>
<organism evidence="2 3">
    <name type="scientific">Candidatus Spyradenecus faecavium</name>
    <dbReference type="NCBI Taxonomy" id="2840947"/>
    <lineage>
        <taxon>Bacteria</taxon>
        <taxon>Pseudomonadati</taxon>
        <taxon>Lentisphaerota</taxon>
        <taxon>Lentisphaeria</taxon>
        <taxon>Lentisphaerales</taxon>
        <taxon>Lentisphaeraceae</taxon>
        <taxon>Lentisphaeraceae incertae sedis</taxon>
        <taxon>Candidatus Spyradenecus</taxon>
    </lineage>
</organism>
<reference evidence="2" key="2">
    <citation type="journal article" date="2021" name="PeerJ">
        <title>Extensive microbial diversity within the chicken gut microbiome revealed by metagenomics and culture.</title>
        <authorList>
            <person name="Gilroy R."/>
            <person name="Ravi A."/>
            <person name="Getino M."/>
            <person name="Pursley I."/>
            <person name="Horton D.L."/>
            <person name="Alikhan N.F."/>
            <person name="Baker D."/>
            <person name="Gharbi K."/>
            <person name="Hall N."/>
            <person name="Watson M."/>
            <person name="Adriaenssens E.M."/>
            <person name="Foster-Nyarko E."/>
            <person name="Jarju S."/>
            <person name="Secka A."/>
            <person name="Antonio M."/>
            <person name="Oren A."/>
            <person name="Chaudhuri R.R."/>
            <person name="La Ragione R."/>
            <person name="Hildebrand F."/>
            <person name="Pallen M.J."/>
        </authorList>
    </citation>
    <scope>NUCLEOTIDE SEQUENCE</scope>
    <source>
        <strain evidence="2">35461</strain>
    </source>
</reference>
<evidence type="ECO:0000313" key="2">
    <source>
        <dbReference type="EMBL" id="HIV09787.1"/>
    </source>
</evidence>